<feature type="DNA-binding region" description="H-T-H motif" evidence="2">
    <location>
        <begin position="29"/>
        <end position="48"/>
    </location>
</feature>
<dbReference type="Proteomes" id="UP000294656">
    <property type="component" value="Unassembled WGS sequence"/>
</dbReference>
<evidence type="ECO:0000256" key="1">
    <source>
        <dbReference type="ARBA" id="ARBA00023125"/>
    </source>
</evidence>
<feature type="domain" description="HTH tetR-type" evidence="3">
    <location>
        <begin position="6"/>
        <end position="66"/>
    </location>
</feature>
<dbReference type="AlphaFoldDB" id="A0A4R6MBH1"/>
<dbReference type="Gene3D" id="1.10.357.10">
    <property type="entry name" value="Tetracycline Repressor, domain 2"/>
    <property type="match status" value="1"/>
</dbReference>
<keyword evidence="5" id="KW-1185">Reference proteome</keyword>
<proteinExistence type="predicted"/>
<dbReference type="SUPFAM" id="SSF46689">
    <property type="entry name" value="Homeodomain-like"/>
    <property type="match status" value="1"/>
</dbReference>
<protein>
    <submittedName>
        <fullName evidence="4">TetR family transcriptional regulator</fullName>
    </submittedName>
</protein>
<dbReference type="GO" id="GO:0003677">
    <property type="term" value="F:DNA binding"/>
    <property type="evidence" value="ECO:0007669"/>
    <property type="project" value="UniProtKB-UniRule"/>
</dbReference>
<gene>
    <name evidence="4" type="ORF">DFP79_1256</name>
</gene>
<organism evidence="4 5">
    <name type="scientific">Marinomonas balearica</name>
    <dbReference type="NCBI Taxonomy" id="491947"/>
    <lineage>
        <taxon>Bacteria</taxon>
        <taxon>Pseudomonadati</taxon>
        <taxon>Pseudomonadota</taxon>
        <taxon>Gammaproteobacteria</taxon>
        <taxon>Oceanospirillales</taxon>
        <taxon>Oceanospirillaceae</taxon>
        <taxon>Marinomonas</taxon>
    </lineage>
</organism>
<reference evidence="4 5" key="1">
    <citation type="submission" date="2019-03" db="EMBL/GenBank/DDBJ databases">
        <title>Genomic Encyclopedia of Type Strains, Phase III (KMG-III): the genomes of soil and plant-associated and newly described type strains.</title>
        <authorList>
            <person name="Whitman W."/>
        </authorList>
    </citation>
    <scope>NUCLEOTIDE SEQUENCE [LARGE SCALE GENOMIC DNA]</scope>
    <source>
        <strain evidence="4 5">CECT 7378</strain>
    </source>
</reference>
<evidence type="ECO:0000256" key="2">
    <source>
        <dbReference type="PROSITE-ProRule" id="PRU00335"/>
    </source>
</evidence>
<evidence type="ECO:0000259" key="3">
    <source>
        <dbReference type="PROSITE" id="PS50977"/>
    </source>
</evidence>
<comment type="caution">
    <text evidence="4">The sequence shown here is derived from an EMBL/GenBank/DDBJ whole genome shotgun (WGS) entry which is preliminary data.</text>
</comment>
<evidence type="ECO:0000313" key="4">
    <source>
        <dbReference type="EMBL" id="TDO98843.1"/>
    </source>
</evidence>
<sequence length="183" mass="20868">MARGRPSKKGLIASAAQRLFNKAGYQGTSIDQVVVEAQVSKPTVYSNYSSKLLLWQEVLQSVIDANQKELEEQLDMLVSTKTPFAQGWVSIWGNWVDSQDRLAVYRIHWGESHKLTDDELALFKTFETHLESALVNWMAFHNVPEEKFFTLNAVAKESCLIRRLSKYDRSDSCQLLKTVELLA</sequence>
<keyword evidence="1 2" id="KW-0238">DNA-binding</keyword>
<dbReference type="RefSeq" id="WP_166637657.1">
    <property type="nucleotide sequence ID" value="NZ_SNXC01000010.1"/>
</dbReference>
<dbReference type="InterPro" id="IPR009057">
    <property type="entry name" value="Homeodomain-like_sf"/>
</dbReference>
<name>A0A4R6MBH1_9GAMM</name>
<dbReference type="PROSITE" id="PS50977">
    <property type="entry name" value="HTH_TETR_2"/>
    <property type="match status" value="1"/>
</dbReference>
<evidence type="ECO:0000313" key="5">
    <source>
        <dbReference type="Proteomes" id="UP000294656"/>
    </source>
</evidence>
<dbReference type="EMBL" id="SNXC01000010">
    <property type="protein sequence ID" value="TDO98843.1"/>
    <property type="molecule type" value="Genomic_DNA"/>
</dbReference>
<dbReference type="InterPro" id="IPR001647">
    <property type="entry name" value="HTH_TetR"/>
</dbReference>
<accession>A0A4R6MBH1</accession>
<dbReference type="Pfam" id="PF00440">
    <property type="entry name" value="TetR_N"/>
    <property type="match status" value="1"/>
</dbReference>